<accession>A0A969W9Y2</accession>
<dbReference type="AlphaFoldDB" id="A0A969W9Y2"/>
<evidence type="ECO:0000313" key="4">
    <source>
        <dbReference type="Proteomes" id="UP000653472"/>
    </source>
</evidence>
<evidence type="ECO:0008006" key="5">
    <source>
        <dbReference type="Google" id="ProtNLM"/>
    </source>
</evidence>
<dbReference type="InterPro" id="IPR013783">
    <property type="entry name" value="Ig-like_fold"/>
</dbReference>
<evidence type="ECO:0000256" key="1">
    <source>
        <dbReference type="SAM" id="MobiDB-lite"/>
    </source>
</evidence>
<keyword evidence="4" id="KW-1185">Reference proteome</keyword>
<feature type="chain" id="PRO_5037501110" description="Carboxypeptidase regulatory-like domain-containing protein" evidence="2">
    <location>
        <begin position="28"/>
        <end position="677"/>
    </location>
</feature>
<sequence length="677" mass="71275">MKDQGSFRQPQRLTLMAAVLAATQLVACGGGGGGSDSGGGGGDGGGGGTPPQTVALKFKGMVTDAPIANASVTIHVGNQTFTGTADASGAYAIDVEIDESATGGFVTIDASGATGQEFVAFESLAGTFADLLTAAGSDATLTSDEEFATQVTNVSTAEAALLRRANGGQAITSAAMKDALAKQINGQDVLDLATAIKLAVDNASAYPLPSGYTTTLALANDTTAAEQFVTDAKSQDSDTFNQTQAAIASDPSLNKPVEAGSVPSTLTSALLSTDAGFTFNYSNRVTSYQFASDNSGSVATGSFYSATTWTVSGSQIDVTYAAPVETISYDFINCDGQMQQAEGHYVSNGLKLSMISDRTLATTETSTVTYPDCSNQQAQSVTATSARTLVNDDDFLALTTADVADTVQTFYVYDATQQDVHADVAQINADGTGAALLTGQSFTWSIDGAGAVKVTFSNGVTARYRSLREVDDFTDDLFYEIDTGNARYVDAGAQVDVDPAYETTLDDPSEVPGTYYQFGVGDEAYPDLDLKGFRLRFDTGGTGSQALDYYLDNGTYVDDTSATVPAYAFRWTLESDNIAVRRTYNLDTQSYDNCAAGTSGCFLYDERRIYPLVDDGNRYYVLEVRRMDSNTSVTSSTPYTALVRYYDYVAPQSAARATPPASARRMPSQATRGATMR</sequence>
<dbReference type="RefSeq" id="WP_168147498.1">
    <property type="nucleotide sequence ID" value="NZ_JAAVXB010000003.1"/>
</dbReference>
<name>A0A969W9Y2_9GAMM</name>
<evidence type="ECO:0000256" key="2">
    <source>
        <dbReference type="SAM" id="SignalP"/>
    </source>
</evidence>
<dbReference type="Proteomes" id="UP000653472">
    <property type="component" value="Unassembled WGS sequence"/>
</dbReference>
<reference evidence="3" key="1">
    <citation type="submission" date="2020-03" db="EMBL/GenBank/DDBJ databases">
        <title>Solimonas marina sp. nov., isolated from deep seawater of the Pacific Ocean.</title>
        <authorList>
            <person name="Liu X."/>
            <person name="Lai Q."/>
            <person name="Sun F."/>
            <person name="Gai Y."/>
            <person name="Li G."/>
            <person name="Shao Z."/>
        </authorList>
    </citation>
    <scope>NUCLEOTIDE SEQUENCE</scope>
    <source>
        <strain evidence="3">C16B3</strain>
    </source>
</reference>
<dbReference type="Gene3D" id="2.60.40.10">
    <property type="entry name" value="Immunoglobulins"/>
    <property type="match status" value="1"/>
</dbReference>
<evidence type="ECO:0000313" key="3">
    <source>
        <dbReference type="EMBL" id="NKF22264.1"/>
    </source>
</evidence>
<keyword evidence="2" id="KW-0732">Signal</keyword>
<dbReference type="EMBL" id="JAAVXB010000003">
    <property type="protein sequence ID" value="NKF22264.1"/>
    <property type="molecule type" value="Genomic_DNA"/>
</dbReference>
<feature type="compositionally biased region" description="Low complexity" evidence="1">
    <location>
        <begin position="657"/>
        <end position="668"/>
    </location>
</feature>
<organism evidence="3 4">
    <name type="scientific">Solimonas marina</name>
    <dbReference type="NCBI Taxonomy" id="2714601"/>
    <lineage>
        <taxon>Bacteria</taxon>
        <taxon>Pseudomonadati</taxon>
        <taxon>Pseudomonadota</taxon>
        <taxon>Gammaproteobacteria</taxon>
        <taxon>Nevskiales</taxon>
        <taxon>Nevskiaceae</taxon>
        <taxon>Solimonas</taxon>
    </lineage>
</organism>
<protein>
    <recommendedName>
        <fullName evidence="5">Carboxypeptidase regulatory-like domain-containing protein</fullName>
    </recommendedName>
</protein>
<comment type="caution">
    <text evidence="3">The sequence shown here is derived from an EMBL/GenBank/DDBJ whole genome shotgun (WGS) entry which is preliminary data.</text>
</comment>
<feature type="region of interest" description="Disordered" evidence="1">
    <location>
        <begin position="657"/>
        <end position="677"/>
    </location>
</feature>
<proteinExistence type="predicted"/>
<feature type="signal peptide" evidence="2">
    <location>
        <begin position="1"/>
        <end position="27"/>
    </location>
</feature>
<gene>
    <name evidence="3" type="ORF">G7Y82_08030</name>
</gene>